<proteinExistence type="predicted"/>
<protein>
    <recommendedName>
        <fullName evidence="2">DUF4190 domain-containing protein</fullName>
    </recommendedName>
</protein>
<evidence type="ECO:0000256" key="1">
    <source>
        <dbReference type="SAM" id="Phobius"/>
    </source>
</evidence>
<evidence type="ECO:0000313" key="4">
    <source>
        <dbReference type="Proteomes" id="UP000093928"/>
    </source>
</evidence>
<dbReference type="OrthoDB" id="4753718at2"/>
<dbReference type="Pfam" id="PF13828">
    <property type="entry name" value="DUF4190"/>
    <property type="match status" value="1"/>
</dbReference>
<dbReference type="InterPro" id="IPR025241">
    <property type="entry name" value="DUF4190"/>
</dbReference>
<dbReference type="Proteomes" id="UP000093928">
    <property type="component" value="Unassembled WGS sequence"/>
</dbReference>
<evidence type="ECO:0000313" key="3">
    <source>
        <dbReference type="EMBL" id="OBK23550.1"/>
    </source>
</evidence>
<feature type="domain" description="DUF4190" evidence="2">
    <location>
        <begin position="1"/>
        <end position="61"/>
    </location>
</feature>
<keyword evidence="1" id="KW-0472">Membrane</keyword>
<dbReference type="EMBL" id="LZLS01000172">
    <property type="protein sequence ID" value="OBK23550.1"/>
    <property type="molecule type" value="Genomic_DNA"/>
</dbReference>
<dbReference type="AlphaFoldDB" id="A0A1A3NQA4"/>
<sequence>MAVMSIVASGVGWVCCGIGAIVGPIFGIIALSQIKRTGEGGRNLAIAGITVGGVILVGLIIFWTAAFISAGNDDSYHQTHYRRGYGMVVPAAIPPVAAITAPAQ</sequence>
<reference evidence="3 4" key="1">
    <citation type="submission" date="2016-06" db="EMBL/GenBank/DDBJ databases">
        <authorList>
            <person name="Kjaerup R.B."/>
            <person name="Dalgaard T.S."/>
            <person name="Juul-Madsen H.R."/>
        </authorList>
    </citation>
    <scope>NUCLEOTIDE SEQUENCE [LARGE SCALE GENOMIC DNA]</scope>
    <source>
        <strain evidence="3 4">1165133.8</strain>
    </source>
</reference>
<keyword evidence="1" id="KW-0812">Transmembrane</keyword>
<gene>
    <name evidence="3" type="ORF">A5634_00375</name>
</gene>
<accession>A0A1A3NQA4</accession>
<feature type="transmembrane region" description="Helical" evidence="1">
    <location>
        <begin position="44"/>
        <end position="68"/>
    </location>
</feature>
<feature type="transmembrane region" description="Helical" evidence="1">
    <location>
        <begin position="6"/>
        <end position="32"/>
    </location>
</feature>
<comment type="caution">
    <text evidence="3">The sequence shown here is derived from an EMBL/GenBank/DDBJ whole genome shotgun (WGS) entry which is preliminary data.</text>
</comment>
<organism evidence="3 4">
    <name type="scientific">Mycobacterium asiaticum</name>
    <dbReference type="NCBI Taxonomy" id="1790"/>
    <lineage>
        <taxon>Bacteria</taxon>
        <taxon>Bacillati</taxon>
        <taxon>Actinomycetota</taxon>
        <taxon>Actinomycetes</taxon>
        <taxon>Mycobacteriales</taxon>
        <taxon>Mycobacteriaceae</taxon>
        <taxon>Mycobacterium</taxon>
    </lineage>
</organism>
<keyword evidence="1" id="KW-1133">Transmembrane helix</keyword>
<evidence type="ECO:0000259" key="2">
    <source>
        <dbReference type="Pfam" id="PF13828"/>
    </source>
</evidence>
<name>A0A1A3NQA4_MYCAS</name>